<name>A0A382TAW0_9ZZZZ</name>
<organism evidence="1">
    <name type="scientific">marine metagenome</name>
    <dbReference type="NCBI Taxonomy" id="408172"/>
    <lineage>
        <taxon>unclassified sequences</taxon>
        <taxon>metagenomes</taxon>
        <taxon>ecological metagenomes</taxon>
    </lineage>
</organism>
<protein>
    <submittedName>
        <fullName evidence="1">Uncharacterized protein</fullName>
    </submittedName>
</protein>
<dbReference type="AlphaFoldDB" id="A0A382TAW0"/>
<gene>
    <name evidence="1" type="ORF">METZ01_LOCUS371786</name>
</gene>
<proteinExistence type="predicted"/>
<reference evidence="1" key="1">
    <citation type="submission" date="2018-05" db="EMBL/GenBank/DDBJ databases">
        <authorList>
            <person name="Lanie J.A."/>
            <person name="Ng W.-L."/>
            <person name="Kazmierczak K.M."/>
            <person name="Andrzejewski T.M."/>
            <person name="Davidsen T.M."/>
            <person name="Wayne K.J."/>
            <person name="Tettelin H."/>
            <person name="Glass J.I."/>
            <person name="Rusch D."/>
            <person name="Podicherti R."/>
            <person name="Tsui H.-C.T."/>
            <person name="Winkler M.E."/>
        </authorList>
    </citation>
    <scope>NUCLEOTIDE SEQUENCE</scope>
</reference>
<feature type="non-terminal residue" evidence="1">
    <location>
        <position position="30"/>
    </location>
</feature>
<sequence length="30" mass="3301">MKKYLLGLGAMVVGAEEKTRTSTRLPSHEP</sequence>
<dbReference type="EMBL" id="UINC01135028">
    <property type="protein sequence ID" value="SVD18932.1"/>
    <property type="molecule type" value="Genomic_DNA"/>
</dbReference>
<evidence type="ECO:0000313" key="1">
    <source>
        <dbReference type="EMBL" id="SVD18932.1"/>
    </source>
</evidence>
<accession>A0A382TAW0</accession>